<evidence type="ECO:0000256" key="3">
    <source>
        <dbReference type="ARBA" id="ARBA00022452"/>
    </source>
</evidence>
<dbReference type="Gene3D" id="2.40.170.20">
    <property type="entry name" value="TonB-dependent receptor, beta-barrel domain"/>
    <property type="match status" value="1"/>
</dbReference>
<organism evidence="10 11">
    <name type="scientific">Granulicella arctica</name>
    <dbReference type="NCBI Taxonomy" id="940613"/>
    <lineage>
        <taxon>Bacteria</taxon>
        <taxon>Pseudomonadati</taxon>
        <taxon>Acidobacteriota</taxon>
        <taxon>Terriglobia</taxon>
        <taxon>Terriglobales</taxon>
        <taxon>Acidobacteriaceae</taxon>
        <taxon>Granulicella</taxon>
    </lineage>
</organism>
<dbReference type="Gene3D" id="2.170.130.10">
    <property type="entry name" value="TonB-dependent receptor, plug domain"/>
    <property type="match status" value="1"/>
</dbReference>
<keyword evidence="11" id="KW-1185">Reference proteome</keyword>
<sequence length="800" mass="86815">MTSPLFGQMQKTLHGTVHDPLGAIVVSASVDLLQNDRIVASTNTSSNGTFYFDVPKAERYSVRVIAVSFETTTTPAIYVGGSGEAELDVTLATHTLTQQVTVTANGTPTPEAQTGAPVNIISSENYRYMTNVQDPLRLVPSLQITQTGQMGGTTGLNIRGGGTDANKVLIDDVPANSIGGRVEFANLASVGIDSIEVLREPNSALYGSDALAGVVSLRSTRGTTPLPLLTYSGDAGNFGTYRNEITAGTVYRQFDFYSAFARIDTRNSLPNSQFHNATYAGNFGWTPNSANDLRFTVRHLAASGGQPNAIAFFGIPDDAQQKEQDSYYNAVWNNQSTPSWHNQIRYGGLRQNGQFNDFGAVGIPDGFGNTDGAPVTITGANGYGVSGQAIFYFAGTPLPSSYLETTNRDFVYAQTDFRFSPRFLALGAFKYENESGLNGYSGSTPNSIQRGNYSYTIQISGNVKNRLFYNLGTGLEDNGLFGFAATPRASLAYYLFRPSLNGFFSGTKLHGNFGKGIKEPSIFQQADSLFATLAALPNGSQLVSQYHVTPVDAENSRTFDAGLDQQLLYGRARIGITYFHNEFTNGVEYVPQEGLLELGVPAANLPAFSGSGAYLNSSAFRAQGLEFESEYRLSSRIFARCGYTYTDAVVQRSFSSDNLFPTYNTASNFSTIQIGAFSPLVGARPFRIAPHTGYFGLNYTHSRLYASLTGSFVSRRDDSDFLTDSNFGNSLLLPNRNLLGSYQRIELGGGYEITPRINVYTNVQNLLSEHYFEAFGFPALPLSFRSGIKLSFGGESWKLN</sequence>
<dbReference type="GO" id="GO:0044718">
    <property type="term" value="P:siderophore transmembrane transport"/>
    <property type="evidence" value="ECO:0007669"/>
    <property type="project" value="TreeGrafter"/>
</dbReference>
<accession>A0A7Y9PHL2</accession>
<evidence type="ECO:0000256" key="4">
    <source>
        <dbReference type="ARBA" id="ARBA00022692"/>
    </source>
</evidence>
<evidence type="ECO:0000256" key="1">
    <source>
        <dbReference type="ARBA" id="ARBA00004571"/>
    </source>
</evidence>
<reference evidence="10 11" key="1">
    <citation type="submission" date="2020-07" db="EMBL/GenBank/DDBJ databases">
        <title>Genomic Encyclopedia of Type Strains, Phase IV (KMG-V): Genome sequencing to study the core and pangenomes of soil and plant-associated prokaryotes.</title>
        <authorList>
            <person name="Whitman W."/>
        </authorList>
    </citation>
    <scope>NUCLEOTIDE SEQUENCE [LARGE SCALE GENOMIC DNA]</scope>
    <source>
        <strain evidence="10 11">X4EP2</strain>
    </source>
</reference>
<dbReference type="EMBL" id="JACCCW010000002">
    <property type="protein sequence ID" value="NYF80047.1"/>
    <property type="molecule type" value="Genomic_DNA"/>
</dbReference>
<gene>
    <name evidence="10" type="ORF">HDF17_002367</name>
</gene>
<dbReference type="InterPro" id="IPR012910">
    <property type="entry name" value="Plug_dom"/>
</dbReference>
<dbReference type="PROSITE" id="PS52016">
    <property type="entry name" value="TONB_DEPENDENT_REC_3"/>
    <property type="match status" value="1"/>
</dbReference>
<dbReference type="InterPro" id="IPR008969">
    <property type="entry name" value="CarboxyPept-like_regulatory"/>
</dbReference>
<evidence type="ECO:0000313" key="10">
    <source>
        <dbReference type="EMBL" id="NYF80047.1"/>
    </source>
</evidence>
<comment type="similarity">
    <text evidence="8">Belongs to the TonB-dependent receptor family.</text>
</comment>
<evidence type="ECO:0000259" key="9">
    <source>
        <dbReference type="Pfam" id="PF07715"/>
    </source>
</evidence>
<evidence type="ECO:0000313" key="11">
    <source>
        <dbReference type="Proteomes" id="UP000589520"/>
    </source>
</evidence>
<keyword evidence="10" id="KW-0675">Receptor</keyword>
<dbReference type="Gene3D" id="2.60.40.1120">
    <property type="entry name" value="Carboxypeptidase-like, regulatory domain"/>
    <property type="match status" value="1"/>
</dbReference>
<dbReference type="InterPro" id="IPR037066">
    <property type="entry name" value="Plug_dom_sf"/>
</dbReference>
<evidence type="ECO:0000256" key="7">
    <source>
        <dbReference type="ARBA" id="ARBA00023237"/>
    </source>
</evidence>
<protein>
    <submittedName>
        <fullName evidence="10">Iron complex outermembrane receptor protein/vitamin B12 transporter</fullName>
    </submittedName>
</protein>
<keyword evidence="2 8" id="KW-0813">Transport</keyword>
<dbReference type="GO" id="GO:0015344">
    <property type="term" value="F:siderophore uptake transmembrane transporter activity"/>
    <property type="evidence" value="ECO:0007669"/>
    <property type="project" value="TreeGrafter"/>
</dbReference>
<comment type="subcellular location">
    <subcellularLocation>
        <location evidence="1 8">Cell outer membrane</location>
        <topology evidence="1 8">Multi-pass membrane protein</topology>
    </subcellularLocation>
</comment>
<name>A0A7Y9PHL2_9BACT</name>
<proteinExistence type="inferred from homology"/>
<evidence type="ECO:0000256" key="2">
    <source>
        <dbReference type="ARBA" id="ARBA00022448"/>
    </source>
</evidence>
<dbReference type="PANTHER" id="PTHR30069">
    <property type="entry name" value="TONB-DEPENDENT OUTER MEMBRANE RECEPTOR"/>
    <property type="match status" value="1"/>
</dbReference>
<feature type="domain" description="TonB-dependent receptor plug" evidence="9">
    <location>
        <begin position="113"/>
        <end position="214"/>
    </location>
</feature>
<dbReference type="SUPFAM" id="SSF49464">
    <property type="entry name" value="Carboxypeptidase regulatory domain-like"/>
    <property type="match status" value="1"/>
</dbReference>
<keyword evidence="4 8" id="KW-0812">Transmembrane</keyword>
<dbReference type="AlphaFoldDB" id="A0A7Y9PHL2"/>
<evidence type="ECO:0000256" key="8">
    <source>
        <dbReference type="PROSITE-ProRule" id="PRU01360"/>
    </source>
</evidence>
<keyword evidence="5" id="KW-0732">Signal</keyword>
<dbReference type="Pfam" id="PF07715">
    <property type="entry name" value="Plug"/>
    <property type="match status" value="1"/>
</dbReference>
<dbReference type="Pfam" id="PF13620">
    <property type="entry name" value="CarboxypepD_reg"/>
    <property type="match status" value="1"/>
</dbReference>
<dbReference type="SUPFAM" id="SSF56935">
    <property type="entry name" value="Porins"/>
    <property type="match status" value="1"/>
</dbReference>
<dbReference type="RefSeq" id="WP_179491139.1">
    <property type="nucleotide sequence ID" value="NZ_JACCCW010000002.1"/>
</dbReference>
<keyword evidence="7 8" id="KW-0998">Cell outer membrane</keyword>
<evidence type="ECO:0000256" key="5">
    <source>
        <dbReference type="ARBA" id="ARBA00022729"/>
    </source>
</evidence>
<dbReference type="Proteomes" id="UP000589520">
    <property type="component" value="Unassembled WGS sequence"/>
</dbReference>
<dbReference type="GO" id="GO:0009279">
    <property type="term" value="C:cell outer membrane"/>
    <property type="evidence" value="ECO:0007669"/>
    <property type="project" value="UniProtKB-SubCell"/>
</dbReference>
<dbReference type="PANTHER" id="PTHR30069:SF29">
    <property type="entry name" value="HEMOGLOBIN AND HEMOGLOBIN-HAPTOGLOBIN-BINDING PROTEIN 1-RELATED"/>
    <property type="match status" value="1"/>
</dbReference>
<dbReference type="InterPro" id="IPR039426">
    <property type="entry name" value="TonB-dep_rcpt-like"/>
</dbReference>
<evidence type="ECO:0000256" key="6">
    <source>
        <dbReference type="ARBA" id="ARBA00023136"/>
    </source>
</evidence>
<keyword evidence="6 8" id="KW-0472">Membrane</keyword>
<keyword evidence="3 8" id="KW-1134">Transmembrane beta strand</keyword>
<comment type="caution">
    <text evidence="10">The sequence shown here is derived from an EMBL/GenBank/DDBJ whole genome shotgun (WGS) entry which is preliminary data.</text>
</comment>
<dbReference type="InterPro" id="IPR036942">
    <property type="entry name" value="Beta-barrel_TonB_sf"/>
</dbReference>